<sequence>MKYSLTTGAAAVALLGFAPSVLAATADEWRNRTVYQLVTDRFTLGNGSSSSCDTSSHDMGFNTIWISPIVQNVEGSMTEGEAYHGTSLHDRGMYLMVDVVVNHLVANPTNTTNSSAETFNYSLLQPFGSQIAEMVTQAQDQDDDDEEDLEGDETGNDGGDMEAPDRVEEDGKEQAEEAECFGFA</sequence>
<dbReference type="InterPro" id="IPR017853">
    <property type="entry name" value="GH"/>
</dbReference>
<feature type="signal peptide" evidence="6">
    <location>
        <begin position="1"/>
        <end position="23"/>
    </location>
</feature>
<evidence type="ECO:0000256" key="6">
    <source>
        <dbReference type="SAM" id="SignalP"/>
    </source>
</evidence>
<feature type="chain" id="PRO_5025660628" evidence="6">
    <location>
        <begin position="24"/>
        <end position="184"/>
    </location>
</feature>
<organism evidence="7 8">
    <name type="scientific">Gymnopus androsaceus JB14</name>
    <dbReference type="NCBI Taxonomy" id="1447944"/>
    <lineage>
        <taxon>Eukaryota</taxon>
        <taxon>Fungi</taxon>
        <taxon>Dikarya</taxon>
        <taxon>Basidiomycota</taxon>
        <taxon>Agaricomycotina</taxon>
        <taxon>Agaricomycetes</taxon>
        <taxon>Agaricomycetidae</taxon>
        <taxon>Agaricales</taxon>
        <taxon>Marasmiineae</taxon>
        <taxon>Omphalotaceae</taxon>
        <taxon>Gymnopus</taxon>
    </lineage>
</organism>
<reference evidence="7" key="1">
    <citation type="journal article" date="2019" name="Environ. Microbiol.">
        <title>Fungal ecological strategies reflected in gene transcription - a case study of two litter decomposers.</title>
        <authorList>
            <person name="Barbi F."/>
            <person name="Kohler A."/>
            <person name="Barry K."/>
            <person name="Baskaran P."/>
            <person name="Daum C."/>
            <person name="Fauchery L."/>
            <person name="Ihrmark K."/>
            <person name="Kuo A."/>
            <person name="LaButti K."/>
            <person name="Lipzen A."/>
            <person name="Morin E."/>
            <person name="Grigoriev I.V."/>
            <person name="Henrissat B."/>
            <person name="Lindahl B."/>
            <person name="Martin F."/>
        </authorList>
    </citation>
    <scope>NUCLEOTIDE SEQUENCE</scope>
    <source>
        <strain evidence="7">JB14</strain>
    </source>
</reference>
<accession>A0A6A4HF10</accession>
<comment type="cofactor">
    <cofactor evidence="1">
        <name>Ca(2+)</name>
        <dbReference type="ChEBI" id="CHEBI:29108"/>
    </cofactor>
</comment>
<evidence type="ECO:0000256" key="4">
    <source>
        <dbReference type="ARBA" id="ARBA00022729"/>
    </source>
</evidence>
<dbReference type="OrthoDB" id="204980at2759"/>
<dbReference type="AlphaFoldDB" id="A0A6A4HF10"/>
<evidence type="ECO:0000313" key="7">
    <source>
        <dbReference type="EMBL" id="KAE9395684.1"/>
    </source>
</evidence>
<feature type="region of interest" description="Disordered" evidence="5">
    <location>
        <begin position="136"/>
        <end position="184"/>
    </location>
</feature>
<protein>
    <submittedName>
        <fullName evidence="7">Uncharacterized protein</fullName>
    </submittedName>
</protein>
<dbReference type="PANTHER" id="PTHR10357">
    <property type="entry name" value="ALPHA-AMYLASE FAMILY MEMBER"/>
    <property type="match status" value="1"/>
</dbReference>
<evidence type="ECO:0000256" key="5">
    <source>
        <dbReference type="SAM" id="MobiDB-lite"/>
    </source>
</evidence>
<keyword evidence="8" id="KW-1185">Reference proteome</keyword>
<dbReference type="Gene3D" id="3.20.20.80">
    <property type="entry name" value="Glycosidases"/>
    <property type="match status" value="2"/>
</dbReference>
<proteinExistence type="inferred from homology"/>
<dbReference type="EMBL" id="ML769527">
    <property type="protein sequence ID" value="KAE9395684.1"/>
    <property type="molecule type" value="Genomic_DNA"/>
</dbReference>
<evidence type="ECO:0000256" key="3">
    <source>
        <dbReference type="ARBA" id="ARBA00022723"/>
    </source>
</evidence>
<keyword evidence="3" id="KW-0479">Metal-binding</keyword>
<feature type="compositionally biased region" description="Acidic residues" evidence="5">
    <location>
        <begin position="140"/>
        <end position="184"/>
    </location>
</feature>
<name>A0A6A4HF10_9AGAR</name>
<dbReference type="Proteomes" id="UP000799118">
    <property type="component" value="Unassembled WGS sequence"/>
</dbReference>
<dbReference type="PANTHER" id="PTHR10357:SF215">
    <property type="entry name" value="ALPHA-AMYLASE 1"/>
    <property type="match status" value="1"/>
</dbReference>
<evidence type="ECO:0000313" key="8">
    <source>
        <dbReference type="Proteomes" id="UP000799118"/>
    </source>
</evidence>
<evidence type="ECO:0000256" key="2">
    <source>
        <dbReference type="ARBA" id="ARBA00008061"/>
    </source>
</evidence>
<evidence type="ECO:0000256" key="1">
    <source>
        <dbReference type="ARBA" id="ARBA00001913"/>
    </source>
</evidence>
<comment type="similarity">
    <text evidence="2">Belongs to the glycosyl hydrolase 13 family.</text>
</comment>
<gene>
    <name evidence="7" type="ORF">BT96DRAFT_997486</name>
</gene>
<dbReference type="SUPFAM" id="SSF51445">
    <property type="entry name" value="(Trans)glycosidases"/>
    <property type="match status" value="1"/>
</dbReference>
<dbReference type="GO" id="GO:0046872">
    <property type="term" value="F:metal ion binding"/>
    <property type="evidence" value="ECO:0007669"/>
    <property type="project" value="UniProtKB-KW"/>
</dbReference>
<keyword evidence="4 6" id="KW-0732">Signal</keyword>